<reference evidence="3" key="1">
    <citation type="submission" date="2017-02" db="EMBL/GenBank/DDBJ databases">
        <authorList>
            <person name="Varghese N."/>
            <person name="Submissions S."/>
        </authorList>
    </citation>
    <scope>NUCLEOTIDE SEQUENCE [LARGE SCALE GENOMIC DNA]</scope>
    <source>
        <strain evidence="3">ATCC BAA-34</strain>
    </source>
</reference>
<dbReference type="EMBL" id="FUWR01000019">
    <property type="protein sequence ID" value="SKA13231.1"/>
    <property type="molecule type" value="Genomic_DNA"/>
</dbReference>
<feature type="domain" description="ATPase AAA-type core" evidence="1">
    <location>
        <begin position="47"/>
        <end position="361"/>
    </location>
</feature>
<evidence type="ECO:0000259" key="1">
    <source>
        <dbReference type="Pfam" id="PF13304"/>
    </source>
</evidence>
<organism evidence="2 3">
    <name type="scientific">Trichlorobacter thiogenes</name>
    <dbReference type="NCBI Taxonomy" id="115783"/>
    <lineage>
        <taxon>Bacteria</taxon>
        <taxon>Pseudomonadati</taxon>
        <taxon>Thermodesulfobacteriota</taxon>
        <taxon>Desulfuromonadia</taxon>
        <taxon>Geobacterales</taxon>
        <taxon>Geobacteraceae</taxon>
        <taxon>Trichlorobacter</taxon>
    </lineage>
</organism>
<accession>A0A1T4RCA8</accession>
<keyword evidence="3" id="KW-1185">Reference proteome</keyword>
<dbReference type="GO" id="GO:0005524">
    <property type="term" value="F:ATP binding"/>
    <property type="evidence" value="ECO:0007669"/>
    <property type="project" value="InterPro"/>
</dbReference>
<dbReference type="OrthoDB" id="9809324at2"/>
<protein>
    <recommendedName>
        <fullName evidence="1">ATPase AAA-type core domain-containing protein</fullName>
    </recommendedName>
</protein>
<dbReference type="STRING" id="115783.SAMN02745119_02775"/>
<dbReference type="Proteomes" id="UP000190102">
    <property type="component" value="Unassembled WGS sequence"/>
</dbReference>
<dbReference type="AlphaFoldDB" id="A0A1T4RCA8"/>
<dbReference type="GO" id="GO:0016887">
    <property type="term" value="F:ATP hydrolysis activity"/>
    <property type="evidence" value="ECO:0007669"/>
    <property type="project" value="InterPro"/>
</dbReference>
<sequence length="427" mass="49578">MLLRYGISNYRSISEYQEVSLIASSLKDRISFMYEIEGFKNKVLPVASIYGANASGKTNILKALHFFVSGILSSHMRGSIEGGISRNAFKLDSKYSKEPSRFDCDFIHKSVRYHFGYIIDDEKIIEEWLYAYPHGTKQVWYYRKHGEAMYFGKFLKGKNRVIESMTRINSLFISVAAQNNNEKLLDLYKYFKNNFIFSFNQFKDNEMSYDLLANDKTKDIMIEFLKDADIGIVNSKFEEVKPPDEVYELDKKIRELVSNHSNFNMKSNVEKKQVKFAHRGAEGEEIYFDIRDESRGTQALVKMIGPILTCLAAGATLVIDEIDTSMHPHLCIKLIELFNNPEINRKYAQLLFTTHDTNLLSNKYLRRDEIWFTEKNLTGATELISLAEIKSRQNDNFEEGYLQGRYGGIPYLGSFKDQTLYKENYDE</sequence>
<name>A0A1T4RCA8_9BACT</name>
<evidence type="ECO:0000313" key="2">
    <source>
        <dbReference type="EMBL" id="SKA13231.1"/>
    </source>
</evidence>
<gene>
    <name evidence="2" type="ORF">SAMN02745119_02775</name>
</gene>
<proteinExistence type="predicted"/>
<evidence type="ECO:0000313" key="3">
    <source>
        <dbReference type="Proteomes" id="UP000190102"/>
    </source>
</evidence>
<dbReference type="SUPFAM" id="SSF52540">
    <property type="entry name" value="P-loop containing nucleoside triphosphate hydrolases"/>
    <property type="match status" value="1"/>
</dbReference>
<dbReference type="PANTHER" id="PTHR40396:SF1">
    <property type="entry name" value="ATPASE AAA-TYPE CORE DOMAIN-CONTAINING PROTEIN"/>
    <property type="match status" value="1"/>
</dbReference>
<dbReference type="InterPro" id="IPR003959">
    <property type="entry name" value="ATPase_AAA_core"/>
</dbReference>
<dbReference type="Gene3D" id="3.40.50.300">
    <property type="entry name" value="P-loop containing nucleotide triphosphate hydrolases"/>
    <property type="match status" value="1"/>
</dbReference>
<dbReference type="InterPro" id="IPR027417">
    <property type="entry name" value="P-loop_NTPase"/>
</dbReference>
<dbReference type="PANTHER" id="PTHR40396">
    <property type="entry name" value="ATPASE-LIKE PROTEIN"/>
    <property type="match status" value="1"/>
</dbReference>
<dbReference type="Pfam" id="PF13304">
    <property type="entry name" value="AAA_21"/>
    <property type="match status" value="1"/>
</dbReference>